<proteinExistence type="predicted"/>
<sequence>MDTFKKNNLNMLDLLDEILLIIFNKLNTIDTLYSLVDVNERFNRLVFNALHIHNLDTTNMVIRSYYDRRFSIDDNILSKICEKILPRIYHQLNELIVEQNSVKHIFRTGNYPQLDSLSLIDFQKEILFQYLTGNRILHHLLTQQIQHLNIDVSYDPNSKGSKILSSIFALILFKCQRLINLNICQLFYDRKAPIRISKFPSTSCTYSTLIKLKVNVITFDDCLYLLDGRLEHLSTLIIDVKKISFNFSDKNKKKLPELKCFSLTSMKDTFHYEDQIVPLLCRMINLKELTLFVSVLPSINATVVNEDKNIKVDLPSNEDIQRSSIGKGYRQVGSYVHYRRKHNVGTSHVYSLPYRFENFLHLNSSFQ</sequence>
<reference evidence="2" key="1">
    <citation type="submission" date="2021-02" db="EMBL/GenBank/DDBJ databases">
        <authorList>
            <person name="Nowell W R."/>
        </authorList>
    </citation>
    <scope>NUCLEOTIDE SEQUENCE</scope>
</reference>
<feature type="domain" description="F-box" evidence="1">
    <location>
        <begin position="8"/>
        <end position="55"/>
    </location>
</feature>
<accession>A0A821TGI9</accession>
<dbReference type="EMBL" id="CAJOBR010007851">
    <property type="protein sequence ID" value="CAF4870102.1"/>
    <property type="molecule type" value="Genomic_DNA"/>
</dbReference>
<dbReference type="Proteomes" id="UP000663848">
    <property type="component" value="Unassembled WGS sequence"/>
</dbReference>
<protein>
    <recommendedName>
        <fullName evidence="1">F-box domain-containing protein</fullName>
    </recommendedName>
</protein>
<evidence type="ECO:0000313" key="2">
    <source>
        <dbReference type="EMBL" id="CAF4870102.1"/>
    </source>
</evidence>
<name>A0A821TGI9_9BILA</name>
<evidence type="ECO:0000259" key="1">
    <source>
        <dbReference type="PROSITE" id="PS50181"/>
    </source>
</evidence>
<gene>
    <name evidence="2" type="ORF">QYT958_LOCUS28582</name>
</gene>
<dbReference type="PROSITE" id="PS50181">
    <property type="entry name" value="FBOX"/>
    <property type="match status" value="1"/>
</dbReference>
<evidence type="ECO:0000313" key="3">
    <source>
        <dbReference type="Proteomes" id="UP000663848"/>
    </source>
</evidence>
<feature type="non-terminal residue" evidence="2">
    <location>
        <position position="367"/>
    </location>
</feature>
<organism evidence="2 3">
    <name type="scientific">Rotaria socialis</name>
    <dbReference type="NCBI Taxonomy" id="392032"/>
    <lineage>
        <taxon>Eukaryota</taxon>
        <taxon>Metazoa</taxon>
        <taxon>Spiralia</taxon>
        <taxon>Gnathifera</taxon>
        <taxon>Rotifera</taxon>
        <taxon>Eurotatoria</taxon>
        <taxon>Bdelloidea</taxon>
        <taxon>Philodinida</taxon>
        <taxon>Philodinidae</taxon>
        <taxon>Rotaria</taxon>
    </lineage>
</organism>
<comment type="caution">
    <text evidence="2">The sequence shown here is derived from an EMBL/GenBank/DDBJ whole genome shotgun (WGS) entry which is preliminary data.</text>
</comment>
<dbReference type="AlphaFoldDB" id="A0A821TGI9"/>
<dbReference type="InterPro" id="IPR001810">
    <property type="entry name" value="F-box_dom"/>
</dbReference>